<organism evidence="2 3">
    <name type="scientific">Hymenobacter mellowenesis</name>
    <dbReference type="NCBI Taxonomy" id="3063995"/>
    <lineage>
        <taxon>Bacteria</taxon>
        <taxon>Pseudomonadati</taxon>
        <taxon>Bacteroidota</taxon>
        <taxon>Cytophagia</taxon>
        <taxon>Cytophagales</taxon>
        <taxon>Hymenobacteraceae</taxon>
        <taxon>Hymenobacter</taxon>
    </lineage>
</organism>
<dbReference type="Proteomes" id="UP001167796">
    <property type="component" value="Unassembled WGS sequence"/>
</dbReference>
<reference evidence="2" key="1">
    <citation type="submission" date="2023-07" db="EMBL/GenBank/DDBJ databases">
        <authorList>
            <person name="Kim M.K."/>
        </authorList>
    </citation>
    <scope>NUCLEOTIDE SEQUENCE</scope>
    <source>
        <strain evidence="2">M29</strain>
    </source>
</reference>
<accession>A0ABT9AD13</accession>
<feature type="transmembrane region" description="Helical" evidence="1">
    <location>
        <begin position="77"/>
        <end position="97"/>
    </location>
</feature>
<evidence type="ECO:0000313" key="2">
    <source>
        <dbReference type="EMBL" id="MDO7847733.1"/>
    </source>
</evidence>
<sequence>MVLQLKATGFFLVILALLHAAFGRYFNWRTEFAAVSLINRQMMYVHTFFIAFTVLLMGLLCLTSAPELVGTPLGRRVALGCGVFWLARLLVQFFGYSPELWRGKRFETIIHLLFSVLWSYLSAVFLWVGCGLGLAA</sequence>
<dbReference type="EMBL" id="JAUQSX010000007">
    <property type="protein sequence ID" value="MDO7847733.1"/>
    <property type="molecule type" value="Genomic_DNA"/>
</dbReference>
<evidence type="ECO:0000256" key="1">
    <source>
        <dbReference type="SAM" id="Phobius"/>
    </source>
</evidence>
<protein>
    <submittedName>
        <fullName evidence="2">Uncharacterized protein</fullName>
    </submittedName>
</protein>
<comment type="caution">
    <text evidence="2">The sequence shown here is derived from an EMBL/GenBank/DDBJ whole genome shotgun (WGS) entry which is preliminary data.</text>
</comment>
<feature type="transmembrane region" description="Helical" evidence="1">
    <location>
        <begin position="47"/>
        <end position="65"/>
    </location>
</feature>
<gene>
    <name evidence="2" type="ORF">Q5H92_15290</name>
</gene>
<name>A0ABT9AD13_9BACT</name>
<feature type="transmembrane region" description="Helical" evidence="1">
    <location>
        <begin position="109"/>
        <end position="135"/>
    </location>
</feature>
<keyword evidence="1" id="KW-0472">Membrane</keyword>
<keyword evidence="1" id="KW-0812">Transmembrane</keyword>
<keyword evidence="1" id="KW-1133">Transmembrane helix</keyword>
<evidence type="ECO:0000313" key="3">
    <source>
        <dbReference type="Proteomes" id="UP001167796"/>
    </source>
</evidence>
<dbReference type="RefSeq" id="WP_305012415.1">
    <property type="nucleotide sequence ID" value="NZ_JAUQSX010000007.1"/>
</dbReference>
<keyword evidence="3" id="KW-1185">Reference proteome</keyword>
<proteinExistence type="predicted"/>